<name>A0A7Y9WBG1_9BURK</name>
<sequence>MRFCFLSPRRSVGFRSSGRGGCFCRCSDCVGLSLFSRWSIGVPPVRGGTYFSLPAAKKSRQKKAAHTANSEAGPSRSHGSGSSGIRAPAHSASVTKPSSAPAPLRAPNARSTNPGEALHFAETSPFVPRLRRGEADDPHNPPTNPGRFLVNRSDEHAVQDGMDDGFVTGAECAGTQIPDAPLPVVDHGAPHKS</sequence>
<comment type="caution">
    <text evidence="2">The sequence shown here is derived from an EMBL/GenBank/DDBJ whole genome shotgun (WGS) entry which is preliminary data.</text>
</comment>
<organism evidence="2 3">
    <name type="scientific">Paraburkholderia bryophila</name>
    <dbReference type="NCBI Taxonomy" id="420952"/>
    <lineage>
        <taxon>Bacteria</taxon>
        <taxon>Pseudomonadati</taxon>
        <taxon>Pseudomonadota</taxon>
        <taxon>Betaproteobacteria</taxon>
        <taxon>Burkholderiales</taxon>
        <taxon>Burkholderiaceae</taxon>
        <taxon>Paraburkholderia</taxon>
    </lineage>
</organism>
<dbReference type="AlphaFoldDB" id="A0A7Y9WBG1"/>
<dbReference type="Proteomes" id="UP000572540">
    <property type="component" value="Unassembled WGS sequence"/>
</dbReference>
<reference evidence="2 3" key="1">
    <citation type="submission" date="2020-07" db="EMBL/GenBank/DDBJ databases">
        <title>Exploring microbial biodiversity for novel pathways involved in the catabolism of aromatic compounds derived from lignin.</title>
        <authorList>
            <person name="Elkins J."/>
        </authorList>
    </citation>
    <scope>NUCLEOTIDE SEQUENCE [LARGE SCALE GENOMIC DNA]</scope>
    <source>
        <strain evidence="2 3">H2C3B</strain>
    </source>
</reference>
<feature type="compositionally biased region" description="Low complexity" evidence="1">
    <location>
        <begin position="73"/>
        <end position="84"/>
    </location>
</feature>
<evidence type="ECO:0000256" key="1">
    <source>
        <dbReference type="SAM" id="MobiDB-lite"/>
    </source>
</evidence>
<evidence type="ECO:0000313" key="2">
    <source>
        <dbReference type="EMBL" id="NYH17772.1"/>
    </source>
</evidence>
<dbReference type="EMBL" id="JACCAU010000001">
    <property type="protein sequence ID" value="NYH17772.1"/>
    <property type="molecule type" value="Genomic_DNA"/>
</dbReference>
<proteinExistence type="predicted"/>
<evidence type="ECO:0000313" key="3">
    <source>
        <dbReference type="Proteomes" id="UP000572540"/>
    </source>
</evidence>
<accession>A0A7Y9WBG1</accession>
<feature type="region of interest" description="Disordered" evidence="1">
    <location>
        <begin position="61"/>
        <end position="193"/>
    </location>
</feature>
<protein>
    <submittedName>
        <fullName evidence="2">Uncharacterized protein</fullName>
    </submittedName>
</protein>
<gene>
    <name evidence="2" type="ORF">GGD41_005000</name>
</gene>